<protein>
    <recommendedName>
        <fullName evidence="12">Acyl-CoA dehydrogenase</fullName>
    </recommendedName>
</protein>
<dbReference type="SUPFAM" id="SSF47203">
    <property type="entry name" value="Acyl-CoA dehydrogenase C-terminal domain-like"/>
    <property type="match status" value="1"/>
</dbReference>
<dbReference type="Pfam" id="PF00441">
    <property type="entry name" value="Acyl-CoA_dh_1"/>
    <property type="match status" value="1"/>
</dbReference>
<reference evidence="10" key="1">
    <citation type="journal article" date="2020" name="Stud. Mycol.">
        <title>101 Dothideomycetes genomes: a test case for predicting lifestyles and emergence of pathogens.</title>
        <authorList>
            <person name="Haridas S."/>
            <person name="Albert R."/>
            <person name="Binder M."/>
            <person name="Bloem J."/>
            <person name="Labutti K."/>
            <person name="Salamov A."/>
            <person name="Andreopoulos B."/>
            <person name="Baker S."/>
            <person name="Barry K."/>
            <person name="Bills G."/>
            <person name="Bluhm B."/>
            <person name="Cannon C."/>
            <person name="Castanera R."/>
            <person name="Culley D."/>
            <person name="Daum C."/>
            <person name="Ezra D."/>
            <person name="Gonzalez J."/>
            <person name="Henrissat B."/>
            <person name="Kuo A."/>
            <person name="Liang C."/>
            <person name="Lipzen A."/>
            <person name="Lutzoni F."/>
            <person name="Magnuson J."/>
            <person name="Mondo S."/>
            <person name="Nolan M."/>
            <person name="Ohm R."/>
            <person name="Pangilinan J."/>
            <person name="Park H.-J."/>
            <person name="Ramirez L."/>
            <person name="Alfaro M."/>
            <person name="Sun H."/>
            <person name="Tritt A."/>
            <person name="Yoshinaga Y."/>
            <person name="Zwiers L.-H."/>
            <person name="Turgeon B."/>
            <person name="Goodwin S."/>
            <person name="Spatafora J."/>
            <person name="Crous P."/>
            <person name="Grigoriev I."/>
        </authorList>
    </citation>
    <scope>NUCLEOTIDE SEQUENCE</scope>
    <source>
        <strain evidence="10">ATCC 36951</strain>
    </source>
</reference>
<dbReference type="Pfam" id="PF02771">
    <property type="entry name" value="Acyl-CoA_dh_N"/>
    <property type="match status" value="1"/>
</dbReference>
<dbReference type="PANTHER" id="PTHR48083:SF15">
    <property type="entry name" value="ACYL-COA DEHYDROGENASE APDG"/>
    <property type="match status" value="1"/>
</dbReference>
<evidence type="ECO:0000256" key="1">
    <source>
        <dbReference type="ARBA" id="ARBA00001974"/>
    </source>
</evidence>
<dbReference type="InterPro" id="IPR036250">
    <property type="entry name" value="AcylCo_DH-like_C"/>
</dbReference>
<evidence type="ECO:0008006" key="12">
    <source>
        <dbReference type="Google" id="ProtNLM"/>
    </source>
</evidence>
<feature type="domain" description="Acyl-CoA oxidase/dehydrogenase middle" evidence="8">
    <location>
        <begin position="159"/>
        <end position="254"/>
    </location>
</feature>
<evidence type="ECO:0000256" key="6">
    <source>
        <dbReference type="RuleBase" id="RU362125"/>
    </source>
</evidence>
<dbReference type="InterPro" id="IPR009075">
    <property type="entry name" value="AcylCo_DH/oxidase_C"/>
</dbReference>
<dbReference type="OrthoDB" id="10254877at2759"/>
<dbReference type="EMBL" id="ML993588">
    <property type="protein sequence ID" value="KAF2169254.1"/>
    <property type="molecule type" value="Genomic_DNA"/>
</dbReference>
<evidence type="ECO:0000256" key="2">
    <source>
        <dbReference type="ARBA" id="ARBA00009347"/>
    </source>
</evidence>
<keyword evidence="3 6" id="KW-0285">Flavoprotein</keyword>
<feature type="domain" description="Acyl-CoA dehydrogenase/oxidase N-terminal" evidence="9">
    <location>
        <begin position="27"/>
        <end position="155"/>
    </location>
</feature>
<dbReference type="InterPro" id="IPR037069">
    <property type="entry name" value="AcylCoA_DH/ox_N_sf"/>
</dbReference>
<accession>A0A6A6CQ31</accession>
<dbReference type="InterPro" id="IPR006091">
    <property type="entry name" value="Acyl-CoA_Oxase/DH_mid-dom"/>
</dbReference>
<evidence type="ECO:0000259" key="9">
    <source>
        <dbReference type="Pfam" id="PF02771"/>
    </source>
</evidence>
<comment type="cofactor">
    <cofactor evidence="1 6">
        <name>FAD</name>
        <dbReference type="ChEBI" id="CHEBI:57692"/>
    </cofactor>
</comment>
<dbReference type="AlphaFoldDB" id="A0A6A6CQ31"/>
<keyword evidence="11" id="KW-1185">Reference proteome</keyword>
<dbReference type="RefSeq" id="XP_033670143.1">
    <property type="nucleotide sequence ID" value="XM_033816321.1"/>
</dbReference>
<dbReference type="InterPro" id="IPR046373">
    <property type="entry name" value="Acyl-CoA_Oxase/DH_mid-dom_sf"/>
</dbReference>
<feature type="domain" description="Acyl-CoA dehydrogenase/oxidase C-terminal" evidence="7">
    <location>
        <begin position="266"/>
        <end position="423"/>
    </location>
</feature>
<gene>
    <name evidence="10" type="ORF">M409DRAFT_64991</name>
</gene>
<dbReference type="InterPro" id="IPR050741">
    <property type="entry name" value="Acyl-CoA_dehydrogenase"/>
</dbReference>
<dbReference type="Gene3D" id="2.40.110.10">
    <property type="entry name" value="Butyryl-CoA Dehydrogenase, subunit A, domain 2"/>
    <property type="match status" value="1"/>
</dbReference>
<evidence type="ECO:0000256" key="4">
    <source>
        <dbReference type="ARBA" id="ARBA00022827"/>
    </source>
</evidence>
<dbReference type="Gene3D" id="1.10.540.10">
    <property type="entry name" value="Acyl-CoA dehydrogenase/oxidase, N-terminal domain"/>
    <property type="match status" value="1"/>
</dbReference>
<evidence type="ECO:0000313" key="11">
    <source>
        <dbReference type="Proteomes" id="UP000799537"/>
    </source>
</evidence>
<dbReference type="GO" id="GO:0003995">
    <property type="term" value="F:acyl-CoA dehydrogenase activity"/>
    <property type="evidence" value="ECO:0007669"/>
    <property type="project" value="TreeGrafter"/>
</dbReference>
<evidence type="ECO:0000256" key="5">
    <source>
        <dbReference type="ARBA" id="ARBA00023002"/>
    </source>
</evidence>
<dbReference type="GO" id="GO:0033539">
    <property type="term" value="P:fatty acid beta-oxidation using acyl-CoA dehydrogenase"/>
    <property type="evidence" value="ECO:0007669"/>
    <property type="project" value="TreeGrafter"/>
</dbReference>
<dbReference type="GeneID" id="54569593"/>
<evidence type="ECO:0000259" key="7">
    <source>
        <dbReference type="Pfam" id="PF00441"/>
    </source>
</evidence>
<evidence type="ECO:0000259" key="8">
    <source>
        <dbReference type="Pfam" id="PF02770"/>
    </source>
</evidence>
<organism evidence="10 11">
    <name type="scientific">Zasmidium cellare ATCC 36951</name>
    <dbReference type="NCBI Taxonomy" id="1080233"/>
    <lineage>
        <taxon>Eukaryota</taxon>
        <taxon>Fungi</taxon>
        <taxon>Dikarya</taxon>
        <taxon>Ascomycota</taxon>
        <taxon>Pezizomycotina</taxon>
        <taxon>Dothideomycetes</taxon>
        <taxon>Dothideomycetidae</taxon>
        <taxon>Mycosphaerellales</taxon>
        <taxon>Mycosphaerellaceae</taxon>
        <taxon>Zasmidium</taxon>
    </lineage>
</organism>
<dbReference type="Proteomes" id="UP000799537">
    <property type="component" value="Unassembled WGS sequence"/>
</dbReference>
<name>A0A6A6CQ31_ZASCE</name>
<evidence type="ECO:0000313" key="10">
    <source>
        <dbReference type="EMBL" id="KAF2169254.1"/>
    </source>
</evidence>
<dbReference type="PANTHER" id="PTHR48083">
    <property type="entry name" value="MEDIUM-CHAIN SPECIFIC ACYL-COA DEHYDROGENASE, MITOCHONDRIAL-RELATED"/>
    <property type="match status" value="1"/>
</dbReference>
<keyword evidence="5 6" id="KW-0560">Oxidoreductase</keyword>
<dbReference type="GO" id="GO:0005737">
    <property type="term" value="C:cytoplasm"/>
    <property type="evidence" value="ECO:0007669"/>
    <property type="project" value="TreeGrafter"/>
</dbReference>
<dbReference type="InterPro" id="IPR013786">
    <property type="entry name" value="AcylCoA_DH/ox_N"/>
</dbReference>
<dbReference type="Pfam" id="PF02770">
    <property type="entry name" value="Acyl-CoA_dh_M"/>
    <property type="match status" value="1"/>
</dbReference>
<dbReference type="GO" id="GO:0050660">
    <property type="term" value="F:flavin adenine dinucleotide binding"/>
    <property type="evidence" value="ECO:0007669"/>
    <property type="project" value="InterPro"/>
</dbReference>
<keyword evidence="4 6" id="KW-0274">FAD</keyword>
<dbReference type="Gene3D" id="1.20.140.10">
    <property type="entry name" value="Butyryl-CoA Dehydrogenase, subunit A, domain 3"/>
    <property type="match status" value="1"/>
</dbReference>
<comment type="similarity">
    <text evidence="2 6">Belongs to the acyl-CoA dehydrogenase family.</text>
</comment>
<sequence length="444" mass="49393">MSQDPLTKVPFEEPSWLVGLPNPLYKETHIRFQKAARAWFEENFLPYCMEWENAGELPKDLFDKFNQYNMLLPNLAPPLPVEWLHKSGVKDILGTPIEEWDYIHTAIWVDEIHRSGLAGPSSGLTAGFAYGIPPIIKYGSRQLQERFLPDFLTGKKRTCIAITEPSGGSDVANVETTAEKSKDGKHYILNGTKKWITNAIWSDYTTMAVRTGGGGAAGLSLLVVPLKVEGVEMRRLHCTGSKTGGTTFIELEDVKVPVENLIGEEGRGMFYVMNNFNHERLLIALGVARTSRVCLSTAMGYVMKREAFGKPLVEQPVVRHRLAKAGAELEMLQAWLDQFLWQMVHLPKQDADKRLGGLTALVKAKAGMVLNECAQNAVLLFGGNGFTQTGQGELVEHVYRDVMGSRIPGGAEDVMLDLSIRQLVKNYQRATEELEKSDGSKSRL</sequence>
<dbReference type="InterPro" id="IPR009100">
    <property type="entry name" value="AcylCoA_DH/oxidase_NM_dom_sf"/>
</dbReference>
<evidence type="ECO:0000256" key="3">
    <source>
        <dbReference type="ARBA" id="ARBA00022630"/>
    </source>
</evidence>
<proteinExistence type="inferred from homology"/>
<dbReference type="SUPFAM" id="SSF56645">
    <property type="entry name" value="Acyl-CoA dehydrogenase NM domain-like"/>
    <property type="match status" value="1"/>
</dbReference>